<evidence type="ECO:0000313" key="2">
    <source>
        <dbReference type="Proteomes" id="UP001054837"/>
    </source>
</evidence>
<organism evidence="1 2">
    <name type="scientific">Caerostris darwini</name>
    <dbReference type="NCBI Taxonomy" id="1538125"/>
    <lineage>
        <taxon>Eukaryota</taxon>
        <taxon>Metazoa</taxon>
        <taxon>Ecdysozoa</taxon>
        <taxon>Arthropoda</taxon>
        <taxon>Chelicerata</taxon>
        <taxon>Arachnida</taxon>
        <taxon>Araneae</taxon>
        <taxon>Araneomorphae</taxon>
        <taxon>Entelegynae</taxon>
        <taxon>Araneoidea</taxon>
        <taxon>Araneidae</taxon>
        <taxon>Caerostris</taxon>
    </lineage>
</organism>
<accession>A0AAV4QIU5</accession>
<dbReference type="Proteomes" id="UP001054837">
    <property type="component" value="Unassembled WGS sequence"/>
</dbReference>
<evidence type="ECO:0000313" key="1">
    <source>
        <dbReference type="EMBL" id="GIY09217.1"/>
    </source>
</evidence>
<comment type="caution">
    <text evidence="1">The sequence shown here is derived from an EMBL/GenBank/DDBJ whole genome shotgun (WGS) entry which is preliminary data.</text>
</comment>
<sequence>MTSAYTSSAEDNLTVEDAELIWRFFYRSQPEVITAQPIRLDPWSKGDWTTLLQNDMSWRHVESNCRKTQEYENESPSDLVGTGTEMSDKAHGITSMFLSIHRIPDIFPPLRF</sequence>
<proteinExistence type="predicted"/>
<keyword evidence="2" id="KW-1185">Reference proteome</keyword>
<name>A0AAV4QIU5_9ARAC</name>
<dbReference type="AlphaFoldDB" id="A0AAV4QIU5"/>
<reference evidence="1 2" key="1">
    <citation type="submission" date="2021-06" db="EMBL/GenBank/DDBJ databases">
        <title>Caerostris darwini draft genome.</title>
        <authorList>
            <person name="Kono N."/>
            <person name="Arakawa K."/>
        </authorList>
    </citation>
    <scope>NUCLEOTIDE SEQUENCE [LARGE SCALE GENOMIC DNA]</scope>
</reference>
<protein>
    <submittedName>
        <fullName evidence="1">Uncharacterized protein</fullName>
    </submittedName>
</protein>
<gene>
    <name evidence="1" type="ORF">CDAR_15251</name>
</gene>
<dbReference type="EMBL" id="BPLQ01004589">
    <property type="protein sequence ID" value="GIY09217.1"/>
    <property type="molecule type" value="Genomic_DNA"/>
</dbReference>